<proteinExistence type="predicted"/>
<dbReference type="Proteomes" id="UP000192491">
    <property type="component" value="Unassembled WGS sequence"/>
</dbReference>
<reference evidence="3 4" key="1">
    <citation type="submission" date="2017-01" db="EMBL/GenBank/DDBJ databases">
        <title>Novel large sulfur bacteria in the metagenomes of groundwater-fed chemosynthetic microbial mats in the Lake Huron basin.</title>
        <authorList>
            <person name="Sharrar A.M."/>
            <person name="Flood B.E."/>
            <person name="Bailey J.V."/>
            <person name="Jones D.S."/>
            <person name="Biddanda B."/>
            <person name="Ruberg S.A."/>
            <person name="Marcus D.N."/>
            <person name="Dick G.J."/>
        </authorList>
    </citation>
    <scope>NUCLEOTIDE SEQUENCE [LARGE SCALE GENOMIC DNA]</scope>
    <source>
        <strain evidence="3">A8</strain>
    </source>
</reference>
<accession>A0A1Y1QF63</accession>
<evidence type="ECO:0000256" key="1">
    <source>
        <dbReference type="SAM" id="MobiDB-lite"/>
    </source>
</evidence>
<protein>
    <submittedName>
        <fullName evidence="3">DNA-cytosine methyltransferase</fullName>
    </submittedName>
</protein>
<evidence type="ECO:0000313" key="3">
    <source>
        <dbReference type="EMBL" id="OQX03991.1"/>
    </source>
</evidence>
<keyword evidence="3" id="KW-0489">Methyltransferase</keyword>
<feature type="region of interest" description="Disordered" evidence="1">
    <location>
        <begin position="110"/>
        <end position="129"/>
    </location>
</feature>
<dbReference type="EMBL" id="MTEJ01000366">
    <property type="protein sequence ID" value="OQX03991.1"/>
    <property type="molecule type" value="Genomic_DNA"/>
</dbReference>
<evidence type="ECO:0000313" key="4">
    <source>
        <dbReference type="Proteomes" id="UP000192491"/>
    </source>
</evidence>
<dbReference type="CDD" id="cd01038">
    <property type="entry name" value="Endonuclease_DUF559"/>
    <property type="match status" value="1"/>
</dbReference>
<dbReference type="AlphaFoldDB" id="A0A1Y1QF63"/>
<dbReference type="SUPFAM" id="SSF52980">
    <property type="entry name" value="Restriction endonuclease-like"/>
    <property type="match status" value="1"/>
</dbReference>
<dbReference type="GO" id="GO:0008168">
    <property type="term" value="F:methyltransferase activity"/>
    <property type="evidence" value="ECO:0007669"/>
    <property type="project" value="UniProtKB-KW"/>
</dbReference>
<evidence type="ECO:0000259" key="2">
    <source>
        <dbReference type="Pfam" id="PF04480"/>
    </source>
</evidence>
<dbReference type="InterPro" id="IPR007569">
    <property type="entry name" value="DUF559"/>
</dbReference>
<dbReference type="PANTHER" id="PTHR38590:SF1">
    <property type="entry name" value="BLL0828 PROTEIN"/>
    <property type="match status" value="1"/>
</dbReference>
<organism evidence="3 4">
    <name type="scientific">Thiothrix lacustris</name>
    <dbReference type="NCBI Taxonomy" id="525917"/>
    <lineage>
        <taxon>Bacteria</taxon>
        <taxon>Pseudomonadati</taxon>
        <taxon>Pseudomonadota</taxon>
        <taxon>Gammaproteobacteria</taxon>
        <taxon>Thiotrichales</taxon>
        <taxon>Thiotrichaceae</taxon>
        <taxon>Thiothrix</taxon>
    </lineage>
</organism>
<dbReference type="Pfam" id="PF04480">
    <property type="entry name" value="DUF559"/>
    <property type="match status" value="1"/>
</dbReference>
<dbReference type="GO" id="GO:0032259">
    <property type="term" value="P:methylation"/>
    <property type="evidence" value="ECO:0007669"/>
    <property type="project" value="UniProtKB-KW"/>
</dbReference>
<dbReference type="PANTHER" id="PTHR38590">
    <property type="entry name" value="BLL0828 PROTEIN"/>
    <property type="match status" value="1"/>
</dbReference>
<sequence length="129" mass="14828">MKVFDKARHLRQQSTDAEALLWQYLRNRRLSGHKFRRQYPIGEYITDFACIAAGVIVELDGNHHAESEQRAYDDVRTLFLQTAGFRILRFWNHDVLDNLNDTLKAIEQTLSSPSPARRERGLGGEGSSP</sequence>
<dbReference type="InterPro" id="IPR011335">
    <property type="entry name" value="Restrct_endonuc-II-like"/>
</dbReference>
<dbReference type="InterPro" id="IPR047216">
    <property type="entry name" value="Endonuclease_DUF559_bact"/>
</dbReference>
<comment type="caution">
    <text evidence="3">The sequence shown here is derived from an EMBL/GenBank/DDBJ whole genome shotgun (WGS) entry which is preliminary data.</text>
</comment>
<keyword evidence="3" id="KW-0808">Transferase</keyword>
<gene>
    <name evidence="3" type="ORF">BWK73_37700</name>
</gene>
<feature type="domain" description="DUF559" evidence="2">
    <location>
        <begin position="3"/>
        <end position="110"/>
    </location>
</feature>
<dbReference type="Gene3D" id="3.40.960.10">
    <property type="entry name" value="VSR Endonuclease"/>
    <property type="match status" value="1"/>
</dbReference>
<name>A0A1Y1QF63_9GAMM</name>